<dbReference type="InterPro" id="IPR029787">
    <property type="entry name" value="Nucleotide_cyclase"/>
</dbReference>
<evidence type="ECO:0000256" key="4">
    <source>
        <dbReference type="ARBA" id="ARBA00023134"/>
    </source>
</evidence>
<feature type="domain" description="PAS" evidence="6">
    <location>
        <begin position="4"/>
        <end position="74"/>
    </location>
</feature>
<keyword evidence="4" id="KW-0547">Nucleotide-binding</keyword>
<accession>A0A1C4BYD7</accession>
<dbReference type="NCBIfam" id="TIGR00254">
    <property type="entry name" value="GGDEF"/>
    <property type="match status" value="1"/>
</dbReference>
<dbReference type="AlphaFoldDB" id="A0A1C4BYD7"/>
<feature type="domain" description="GGDEF" evidence="7">
    <location>
        <begin position="175"/>
        <end position="311"/>
    </location>
</feature>
<dbReference type="InterPro" id="IPR000160">
    <property type="entry name" value="GGDEF_dom"/>
</dbReference>
<dbReference type="Proteomes" id="UP000198975">
    <property type="component" value="Unassembled WGS sequence"/>
</dbReference>
<protein>
    <recommendedName>
        <fullName evidence="3">diguanylate cyclase</fullName>
        <ecNumber evidence="3">2.7.7.65</ecNumber>
    </recommendedName>
</protein>
<dbReference type="GO" id="GO:1902201">
    <property type="term" value="P:negative regulation of bacterial-type flagellum-dependent cell motility"/>
    <property type="evidence" value="ECO:0007669"/>
    <property type="project" value="TreeGrafter"/>
</dbReference>
<dbReference type="SUPFAM" id="SSF55073">
    <property type="entry name" value="Nucleotide cyclase"/>
    <property type="match status" value="1"/>
</dbReference>
<dbReference type="GO" id="GO:0052621">
    <property type="term" value="F:diguanylate cyclase activity"/>
    <property type="evidence" value="ECO:0007669"/>
    <property type="project" value="UniProtKB-EC"/>
</dbReference>
<gene>
    <name evidence="8" type="ORF">GA0061071_10681</name>
</gene>
<dbReference type="PANTHER" id="PTHR45138:SF9">
    <property type="entry name" value="DIGUANYLATE CYCLASE DGCM-RELATED"/>
    <property type="match status" value="1"/>
</dbReference>
<evidence type="ECO:0000256" key="3">
    <source>
        <dbReference type="ARBA" id="ARBA00012528"/>
    </source>
</evidence>
<organism evidence="8 9">
    <name type="scientific">Kosakonia oryzendophytica</name>
    <dbReference type="NCBI Taxonomy" id="1005665"/>
    <lineage>
        <taxon>Bacteria</taxon>
        <taxon>Pseudomonadati</taxon>
        <taxon>Pseudomonadota</taxon>
        <taxon>Gammaproteobacteria</taxon>
        <taxon>Enterobacterales</taxon>
        <taxon>Enterobacteriaceae</taxon>
        <taxon>Kosakonia</taxon>
    </lineage>
</organism>
<evidence type="ECO:0000313" key="8">
    <source>
        <dbReference type="EMBL" id="SCC11877.1"/>
    </source>
</evidence>
<dbReference type="PANTHER" id="PTHR45138">
    <property type="entry name" value="REGULATORY COMPONENTS OF SENSORY TRANSDUCTION SYSTEM"/>
    <property type="match status" value="1"/>
</dbReference>
<evidence type="ECO:0000256" key="5">
    <source>
        <dbReference type="ARBA" id="ARBA00034247"/>
    </source>
</evidence>
<evidence type="ECO:0000259" key="7">
    <source>
        <dbReference type="PROSITE" id="PS50887"/>
    </source>
</evidence>
<sequence length="330" mass="36732">MIMKDKLLLDAFSALSLGVIIVDAHYRITQWNAWLEAHTGYAASDTTGEDFFSVFPDLEYHRVGDAIRQAISHNLSSLLSQSLHRSPFPLYAEPARPGARLSQAITIVPLGDEERYCLIQIVDVSAAVRRESLLRDQAHELLAQSLSDGLTGVGNRRYFDLCIEREWRASKRNNKSLSLLLIDVDFFKLYNDCYGHQRGDECLQKVANAMRGALQNPCDILFRYGGEEFCALLPETRSADAVEIAEKLRTSVQQLDLPHANAPDGIVSVSIGVASHCQKNHAEYGQLIQSADNALYAAKRAGRNTVRVKTTFRKFSPYARVTGGEIPPHA</sequence>
<dbReference type="PROSITE" id="PS50112">
    <property type="entry name" value="PAS"/>
    <property type="match status" value="1"/>
</dbReference>
<evidence type="ECO:0000256" key="1">
    <source>
        <dbReference type="ARBA" id="ARBA00001946"/>
    </source>
</evidence>
<dbReference type="InterPro" id="IPR050469">
    <property type="entry name" value="Diguanylate_Cyclase"/>
</dbReference>
<proteinExistence type="predicted"/>
<dbReference type="GO" id="GO:0043709">
    <property type="term" value="P:cell adhesion involved in single-species biofilm formation"/>
    <property type="evidence" value="ECO:0007669"/>
    <property type="project" value="TreeGrafter"/>
</dbReference>
<dbReference type="FunFam" id="3.30.70.270:FF:000001">
    <property type="entry name" value="Diguanylate cyclase domain protein"/>
    <property type="match status" value="1"/>
</dbReference>
<dbReference type="Pfam" id="PF08448">
    <property type="entry name" value="PAS_4"/>
    <property type="match status" value="1"/>
</dbReference>
<dbReference type="SMART" id="SM00091">
    <property type="entry name" value="PAS"/>
    <property type="match status" value="1"/>
</dbReference>
<dbReference type="SUPFAM" id="SSF55785">
    <property type="entry name" value="PYP-like sensor domain (PAS domain)"/>
    <property type="match status" value="1"/>
</dbReference>
<dbReference type="InterPro" id="IPR013656">
    <property type="entry name" value="PAS_4"/>
</dbReference>
<keyword evidence="4" id="KW-0342">GTP-binding</keyword>
<evidence type="ECO:0000259" key="6">
    <source>
        <dbReference type="PROSITE" id="PS50112"/>
    </source>
</evidence>
<dbReference type="InterPro" id="IPR000014">
    <property type="entry name" value="PAS"/>
</dbReference>
<reference evidence="9" key="1">
    <citation type="submission" date="2016-08" db="EMBL/GenBank/DDBJ databases">
        <authorList>
            <person name="Varghese N."/>
            <person name="Submissions Spin"/>
        </authorList>
    </citation>
    <scope>NUCLEOTIDE SEQUENCE [LARGE SCALE GENOMIC DNA]</scope>
    <source>
        <strain evidence="9">REICA_082</strain>
    </source>
</reference>
<comment type="cofactor">
    <cofactor evidence="1">
        <name>Mg(2+)</name>
        <dbReference type="ChEBI" id="CHEBI:18420"/>
    </cofactor>
</comment>
<dbReference type="EMBL" id="FMAY01000006">
    <property type="protein sequence ID" value="SCC11877.1"/>
    <property type="molecule type" value="Genomic_DNA"/>
</dbReference>
<dbReference type="GO" id="GO:0005886">
    <property type="term" value="C:plasma membrane"/>
    <property type="evidence" value="ECO:0007669"/>
    <property type="project" value="TreeGrafter"/>
</dbReference>
<dbReference type="Gene3D" id="3.30.70.270">
    <property type="match status" value="1"/>
</dbReference>
<evidence type="ECO:0000313" key="9">
    <source>
        <dbReference type="Proteomes" id="UP000198975"/>
    </source>
</evidence>
<dbReference type="Gene3D" id="3.30.450.20">
    <property type="entry name" value="PAS domain"/>
    <property type="match status" value="1"/>
</dbReference>
<comment type="catalytic activity">
    <reaction evidence="5">
        <text>2 GTP = 3',3'-c-di-GMP + 2 diphosphate</text>
        <dbReference type="Rhea" id="RHEA:24898"/>
        <dbReference type="ChEBI" id="CHEBI:33019"/>
        <dbReference type="ChEBI" id="CHEBI:37565"/>
        <dbReference type="ChEBI" id="CHEBI:58805"/>
        <dbReference type="EC" id="2.7.7.65"/>
    </reaction>
</comment>
<dbReference type="PROSITE" id="PS50887">
    <property type="entry name" value="GGDEF"/>
    <property type="match status" value="1"/>
</dbReference>
<dbReference type="CDD" id="cd01949">
    <property type="entry name" value="GGDEF"/>
    <property type="match status" value="1"/>
</dbReference>
<dbReference type="EC" id="2.7.7.65" evidence="3"/>
<dbReference type="CDD" id="cd00130">
    <property type="entry name" value="PAS"/>
    <property type="match status" value="1"/>
</dbReference>
<dbReference type="SMART" id="SM00267">
    <property type="entry name" value="GGDEF"/>
    <property type="match status" value="1"/>
</dbReference>
<evidence type="ECO:0000256" key="2">
    <source>
        <dbReference type="ARBA" id="ARBA00004665"/>
    </source>
</evidence>
<keyword evidence="9" id="KW-1185">Reference proteome</keyword>
<name>A0A1C4BYD7_9ENTR</name>
<dbReference type="Pfam" id="PF00990">
    <property type="entry name" value="GGDEF"/>
    <property type="match status" value="1"/>
</dbReference>
<dbReference type="InterPro" id="IPR043128">
    <property type="entry name" value="Rev_trsase/Diguanyl_cyclase"/>
</dbReference>
<dbReference type="InterPro" id="IPR035965">
    <property type="entry name" value="PAS-like_dom_sf"/>
</dbReference>
<comment type="pathway">
    <text evidence="2">Purine metabolism; 3',5'-cyclic di-GMP biosynthesis.</text>
</comment>
<dbReference type="GO" id="GO:0005525">
    <property type="term" value="F:GTP binding"/>
    <property type="evidence" value="ECO:0007669"/>
    <property type="project" value="UniProtKB-KW"/>
</dbReference>